<name>A0ABT1J2I0_9ACTN</name>
<keyword evidence="4" id="KW-0472">Membrane</keyword>
<organism evidence="6 7">
    <name type="scientific">Kitasatospora paracochleata</name>
    <dbReference type="NCBI Taxonomy" id="58354"/>
    <lineage>
        <taxon>Bacteria</taxon>
        <taxon>Bacillati</taxon>
        <taxon>Actinomycetota</taxon>
        <taxon>Actinomycetes</taxon>
        <taxon>Kitasatosporales</taxon>
        <taxon>Streptomycetaceae</taxon>
        <taxon>Kitasatospora</taxon>
    </lineage>
</organism>
<accession>A0ABT1J2I0</accession>
<feature type="chain" id="PRO_5046824364" evidence="5">
    <location>
        <begin position="24"/>
        <end position="149"/>
    </location>
</feature>
<comment type="caution">
    <text evidence="6">The sequence shown here is derived from an EMBL/GenBank/DDBJ whole genome shotgun (WGS) entry which is preliminary data.</text>
</comment>
<comment type="subcellular location">
    <subcellularLocation>
        <location evidence="1">Membrane</location>
        <topology evidence="1">Multi-pass membrane protein</topology>
    </subcellularLocation>
</comment>
<keyword evidence="7" id="KW-1185">Reference proteome</keyword>
<protein>
    <submittedName>
        <fullName evidence="6">Membrane protein YphA (DoxX/SURF4 family)</fullName>
    </submittedName>
</protein>
<gene>
    <name evidence="6" type="ORF">FHR36_004803</name>
</gene>
<proteinExistence type="predicted"/>
<keyword evidence="2" id="KW-0812">Transmembrane</keyword>
<evidence type="ECO:0000256" key="4">
    <source>
        <dbReference type="ARBA" id="ARBA00023136"/>
    </source>
</evidence>
<keyword evidence="3" id="KW-1133">Transmembrane helix</keyword>
<reference evidence="6 7" key="1">
    <citation type="submission" date="2022-06" db="EMBL/GenBank/DDBJ databases">
        <title>Sequencing the genomes of 1000 actinobacteria strains.</title>
        <authorList>
            <person name="Klenk H.-P."/>
        </authorList>
    </citation>
    <scope>NUCLEOTIDE SEQUENCE [LARGE SCALE GENOMIC DNA]</scope>
    <source>
        <strain evidence="6 7">DSM 41656</strain>
    </source>
</reference>
<evidence type="ECO:0000313" key="7">
    <source>
        <dbReference type="Proteomes" id="UP001206483"/>
    </source>
</evidence>
<dbReference type="RefSeq" id="WP_253800222.1">
    <property type="nucleotide sequence ID" value="NZ_BAAAUB010000002.1"/>
</dbReference>
<sequence length="149" mass="15887">MAIVRICARPLLASMFLVGGADAVRHPEPLVPAARPVVESLDELPVVPDRVATAVRLNGGVQTVAALMLAFGRMPRLAAAVLAATLVPVTAAGHRFWEAEGDDRRQQRIHFLKNLSMLGGLLIAAGEPTRRPARRGTVALAQLRDHLPG</sequence>
<evidence type="ECO:0000313" key="6">
    <source>
        <dbReference type="EMBL" id="MCP2311640.1"/>
    </source>
</evidence>
<evidence type="ECO:0000256" key="1">
    <source>
        <dbReference type="ARBA" id="ARBA00004141"/>
    </source>
</evidence>
<evidence type="ECO:0000256" key="5">
    <source>
        <dbReference type="SAM" id="SignalP"/>
    </source>
</evidence>
<evidence type="ECO:0000256" key="3">
    <source>
        <dbReference type="ARBA" id="ARBA00022989"/>
    </source>
</evidence>
<evidence type="ECO:0000256" key="2">
    <source>
        <dbReference type="ARBA" id="ARBA00022692"/>
    </source>
</evidence>
<dbReference type="Proteomes" id="UP001206483">
    <property type="component" value="Unassembled WGS sequence"/>
</dbReference>
<feature type="signal peptide" evidence="5">
    <location>
        <begin position="1"/>
        <end position="23"/>
    </location>
</feature>
<dbReference type="Pfam" id="PF07681">
    <property type="entry name" value="DoxX"/>
    <property type="match status" value="1"/>
</dbReference>
<dbReference type="InterPro" id="IPR032808">
    <property type="entry name" value="DoxX"/>
</dbReference>
<keyword evidence="5" id="KW-0732">Signal</keyword>
<dbReference type="EMBL" id="JAMZDX010000004">
    <property type="protein sequence ID" value="MCP2311640.1"/>
    <property type="molecule type" value="Genomic_DNA"/>
</dbReference>